<feature type="domain" description="Ig-like" evidence="2">
    <location>
        <begin position="39"/>
        <end position="169"/>
    </location>
</feature>
<evidence type="ECO:0000259" key="2">
    <source>
        <dbReference type="PROSITE" id="PS50835"/>
    </source>
</evidence>
<protein>
    <submittedName>
        <fullName evidence="4">Uncharacterized protein LOC110974539</fullName>
    </submittedName>
</protein>
<dbReference type="AlphaFoldDB" id="A0A8B7XPI1"/>
<feature type="transmembrane region" description="Helical" evidence="1">
    <location>
        <begin position="406"/>
        <end position="429"/>
    </location>
</feature>
<organism evidence="3 4">
    <name type="scientific">Acanthaster planci</name>
    <name type="common">Crown-of-thorns starfish</name>
    <dbReference type="NCBI Taxonomy" id="133434"/>
    <lineage>
        <taxon>Eukaryota</taxon>
        <taxon>Metazoa</taxon>
        <taxon>Echinodermata</taxon>
        <taxon>Eleutherozoa</taxon>
        <taxon>Asterozoa</taxon>
        <taxon>Asteroidea</taxon>
        <taxon>Valvatacea</taxon>
        <taxon>Valvatida</taxon>
        <taxon>Acanthasteridae</taxon>
        <taxon>Acanthaster</taxon>
    </lineage>
</organism>
<dbReference type="KEGG" id="aplc:110974539"/>
<keyword evidence="1" id="KW-1133">Transmembrane helix</keyword>
<proteinExistence type="predicted"/>
<keyword evidence="1" id="KW-0472">Membrane</keyword>
<keyword evidence="1" id="KW-0812">Transmembrane</keyword>
<gene>
    <name evidence="4" type="primary">LOC110974539</name>
</gene>
<dbReference type="InterPro" id="IPR003599">
    <property type="entry name" value="Ig_sub"/>
</dbReference>
<dbReference type="PANTHER" id="PTHR45889">
    <property type="entry name" value="IG-LIKE DOMAIN-CONTAINING PROTEIN"/>
    <property type="match status" value="1"/>
</dbReference>
<dbReference type="RefSeq" id="XP_022081956.1">
    <property type="nucleotide sequence ID" value="XM_022226264.1"/>
</dbReference>
<dbReference type="PANTHER" id="PTHR45889:SF8">
    <property type="entry name" value="IG-LIKE DOMAIN-CONTAINING PROTEIN"/>
    <property type="match status" value="1"/>
</dbReference>
<evidence type="ECO:0000313" key="3">
    <source>
        <dbReference type="Proteomes" id="UP000694845"/>
    </source>
</evidence>
<keyword evidence="3" id="KW-1185">Reference proteome</keyword>
<evidence type="ECO:0000313" key="4">
    <source>
        <dbReference type="RefSeq" id="XP_022081956.1"/>
    </source>
</evidence>
<dbReference type="OrthoDB" id="10416430at2759"/>
<dbReference type="SUPFAM" id="SSF48726">
    <property type="entry name" value="Immunoglobulin"/>
    <property type="match status" value="2"/>
</dbReference>
<dbReference type="InterPro" id="IPR007110">
    <property type="entry name" value="Ig-like_dom"/>
</dbReference>
<dbReference type="GeneID" id="110974539"/>
<sequence>MVWNTRHLFHLHTDYTKTMKLSSVLAGLVVVAVMVSDLPSSRARSARMLFCSGPTDQLVAEGSNVTLTCNCSYSRFYPHRHYQYLFQHRFIQWFYQVFPEQPVAISNDEDVTPQFVEKFTVTSSTDNGKDLHISTVSTIESGQFFCRIQSDVEGIDLGYASPAARLSVSKATPNLTSLRLRDPPQCEVTSHLKEQHHVGDLVVLTCTPPVGSEGMVRALTWSHPGDVLFRGKLYITPSQHHSYTVTRVLQKEDNCRRFRCDAEPSDVFENPDDARCSVVPLKMAVFLSPELAYVAVGGKAIFNCSTEGETKSSRFFWKNLSKYSKERLKINGTAGRFQLDASRKILTVSPVLAEDDGTKISCQVWYEMDCRKQSSWSVLKVLAFEQASESPTVESQQACGLGMKDFAWVAACCFLAGVVVTSLVSLAVWRKIRKRGNTPRNMGDTPRNKASHDTKLGVRYTPACTVAVDQSDVYQNIDV</sequence>
<dbReference type="InterPro" id="IPR036179">
    <property type="entry name" value="Ig-like_dom_sf"/>
</dbReference>
<dbReference type="PROSITE" id="PS50835">
    <property type="entry name" value="IG_LIKE"/>
    <property type="match status" value="2"/>
</dbReference>
<reference evidence="4" key="1">
    <citation type="submission" date="2025-08" db="UniProtKB">
        <authorList>
            <consortium name="RefSeq"/>
        </authorList>
    </citation>
    <scope>IDENTIFICATION</scope>
</reference>
<feature type="domain" description="Ig-like" evidence="2">
    <location>
        <begin position="280"/>
        <end position="364"/>
    </location>
</feature>
<dbReference type="Proteomes" id="UP000694845">
    <property type="component" value="Unplaced"/>
</dbReference>
<dbReference type="InterPro" id="IPR013783">
    <property type="entry name" value="Ig-like_fold"/>
</dbReference>
<name>A0A8B7XPI1_ACAPL</name>
<dbReference type="Gene3D" id="2.60.40.10">
    <property type="entry name" value="Immunoglobulins"/>
    <property type="match status" value="1"/>
</dbReference>
<evidence type="ECO:0000256" key="1">
    <source>
        <dbReference type="SAM" id="Phobius"/>
    </source>
</evidence>
<dbReference type="SMART" id="SM00409">
    <property type="entry name" value="IG"/>
    <property type="match status" value="2"/>
</dbReference>
<accession>A0A8B7XPI1</accession>